<proteinExistence type="predicted"/>
<dbReference type="AlphaFoldDB" id="A0A7R9XV02"/>
<feature type="compositionally biased region" description="Basic residues" evidence="4">
    <location>
        <begin position="194"/>
        <end position="210"/>
    </location>
</feature>
<name>A0A7R9XV02_MICPS</name>
<evidence type="ECO:0000259" key="5">
    <source>
        <dbReference type="PROSITE" id="PS50800"/>
    </source>
</evidence>
<feature type="region of interest" description="Disordered" evidence="4">
    <location>
        <begin position="1"/>
        <end position="42"/>
    </location>
</feature>
<feature type="compositionally biased region" description="Gly residues" evidence="4">
    <location>
        <begin position="239"/>
        <end position="249"/>
    </location>
</feature>
<feature type="region of interest" description="Disordered" evidence="4">
    <location>
        <begin position="496"/>
        <end position="519"/>
    </location>
</feature>
<dbReference type="PANTHER" id="PTHR30265:SF4">
    <property type="entry name" value="KOW MOTIF FAMILY PROTEIN, EXPRESSED"/>
    <property type="match status" value="1"/>
</dbReference>
<organism evidence="6">
    <name type="scientific">Micromonas pusilla</name>
    <name type="common">Picoplanktonic green alga</name>
    <name type="synonym">Chromulina pusilla</name>
    <dbReference type="NCBI Taxonomy" id="38833"/>
    <lineage>
        <taxon>Eukaryota</taxon>
        <taxon>Viridiplantae</taxon>
        <taxon>Chlorophyta</taxon>
        <taxon>Mamiellophyceae</taxon>
        <taxon>Mamiellales</taxon>
        <taxon>Mamiellaceae</taxon>
        <taxon>Micromonas</taxon>
    </lineage>
</organism>
<sequence length="569" mass="59990">MASAAPCSVPTVCARRTAPNHRHRASSSSARPPRPSGFARLGRRDDAGECVVVRFTRVSVAAAETSEETAKNDAAADDADAAASDDPLHALVGESLVAAATDLKTTELKARLAAMGVSATGLKPTLVDRLVACVEMRARGEDPAVIMRARALKKKSAIEDEKAAAIARRDARRAKRTGSAEGAYALSKQTARAIRARKQTGAKGKTKPRAPRAEEFDVELPPDPDASSELVGSSSFAGGREGGGGGVGGRNKMNKILRDLATQEELVADIAADGGIDGDGENHQSDRDRDSRDRQTGWFTVAVPENREDRAAAQILSLSDTPASDNTEVKVWVPRVPPRDYVASESEAREKSPLDLCRAVPSDLDGAEMCFPGFILIHVTMNAALTQSLEQMYAFKGWTAAGMTKYGPTAKHSAEKPRMTPKTQMDALLSQCAVRVVSDGEAADIRAAAAKAKADAEEAAKTNLANATSDDDAGAREMTAEEIAEKKAAAAAAMAADAPEAEPSESRREAMGVSDRPEGAASIEVQEGPFKGFKGYITGNNTNGSVEARLLIFGRETSVTLAADEYDVV</sequence>
<reference evidence="6" key="1">
    <citation type="submission" date="2021-01" db="EMBL/GenBank/DDBJ databases">
        <authorList>
            <person name="Corre E."/>
            <person name="Pelletier E."/>
            <person name="Niang G."/>
            <person name="Scheremetjew M."/>
            <person name="Finn R."/>
            <person name="Kale V."/>
            <person name="Holt S."/>
            <person name="Cochrane G."/>
            <person name="Meng A."/>
            <person name="Brown T."/>
            <person name="Cohen L."/>
        </authorList>
    </citation>
    <scope>NUCLEOTIDE SEQUENCE</scope>
    <source>
        <strain evidence="6">RCC1614</strain>
    </source>
</reference>
<dbReference type="InterPro" id="IPR003034">
    <property type="entry name" value="SAP_dom"/>
</dbReference>
<evidence type="ECO:0000313" key="6">
    <source>
        <dbReference type="EMBL" id="CAD8228055.1"/>
    </source>
</evidence>
<evidence type="ECO:0000256" key="1">
    <source>
        <dbReference type="ARBA" id="ARBA00022814"/>
    </source>
</evidence>
<evidence type="ECO:0000256" key="2">
    <source>
        <dbReference type="ARBA" id="ARBA00023015"/>
    </source>
</evidence>
<dbReference type="InterPro" id="IPR036361">
    <property type="entry name" value="SAP_dom_sf"/>
</dbReference>
<feature type="compositionally biased region" description="Basic and acidic residues" evidence="4">
    <location>
        <begin position="504"/>
        <end position="518"/>
    </location>
</feature>
<keyword evidence="1" id="KW-0889">Transcription antitermination</keyword>
<dbReference type="PANTHER" id="PTHR30265">
    <property type="entry name" value="RHO-INTERACTING TRANSCRIPTION TERMINATION FACTOR NUSG"/>
    <property type="match status" value="1"/>
</dbReference>
<dbReference type="Gene3D" id="1.10.720.30">
    <property type="entry name" value="SAP domain"/>
    <property type="match status" value="1"/>
</dbReference>
<feature type="region of interest" description="Disordered" evidence="4">
    <location>
        <begin position="170"/>
        <end position="251"/>
    </location>
</feature>
<gene>
    <name evidence="6" type="ORF">MPUS1402_LOCUS1056</name>
</gene>
<dbReference type="InterPro" id="IPR014722">
    <property type="entry name" value="Rib_uL2_dom2"/>
</dbReference>
<evidence type="ECO:0000256" key="3">
    <source>
        <dbReference type="ARBA" id="ARBA00023163"/>
    </source>
</evidence>
<feature type="compositionally biased region" description="Basic and acidic residues" evidence="4">
    <location>
        <begin position="280"/>
        <end position="295"/>
    </location>
</feature>
<accession>A0A7R9XV02</accession>
<dbReference type="InterPro" id="IPR043425">
    <property type="entry name" value="NusG-like"/>
</dbReference>
<feature type="region of interest" description="Disordered" evidence="4">
    <location>
        <begin position="272"/>
        <end position="295"/>
    </location>
</feature>
<dbReference type="CDD" id="cd06091">
    <property type="entry name" value="KOW_NusG"/>
    <property type="match status" value="1"/>
</dbReference>
<protein>
    <recommendedName>
        <fullName evidence="5">SAP domain-containing protein</fullName>
    </recommendedName>
</protein>
<dbReference type="Gene3D" id="2.30.30.30">
    <property type="match status" value="1"/>
</dbReference>
<dbReference type="SMART" id="SM00513">
    <property type="entry name" value="SAP"/>
    <property type="match status" value="1"/>
</dbReference>
<keyword evidence="3" id="KW-0804">Transcription</keyword>
<dbReference type="Pfam" id="PF02037">
    <property type="entry name" value="SAP"/>
    <property type="match status" value="1"/>
</dbReference>
<dbReference type="EMBL" id="HBDY01001388">
    <property type="protein sequence ID" value="CAD8228055.1"/>
    <property type="molecule type" value="Transcribed_RNA"/>
</dbReference>
<keyword evidence="2" id="KW-0805">Transcription regulation</keyword>
<feature type="domain" description="SAP" evidence="5">
    <location>
        <begin position="100"/>
        <end position="134"/>
    </location>
</feature>
<dbReference type="GO" id="GO:0031564">
    <property type="term" value="P:transcription antitermination"/>
    <property type="evidence" value="ECO:0007669"/>
    <property type="project" value="UniProtKB-KW"/>
</dbReference>
<evidence type="ECO:0000256" key="4">
    <source>
        <dbReference type="SAM" id="MobiDB-lite"/>
    </source>
</evidence>
<dbReference type="PROSITE" id="PS50800">
    <property type="entry name" value="SAP"/>
    <property type="match status" value="1"/>
</dbReference>